<dbReference type="PROSITE" id="PS50002">
    <property type="entry name" value="SH3"/>
    <property type="match status" value="1"/>
</dbReference>
<evidence type="ECO:0000256" key="6">
    <source>
        <dbReference type="SAM" id="MobiDB-lite"/>
    </source>
</evidence>
<dbReference type="GO" id="GO:0005085">
    <property type="term" value="F:guanyl-nucleotide exchange factor activity"/>
    <property type="evidence" value="ECO:0007669"/>
    <property type="project" value="InterPro"/>
</dbReference>
<feature type="region of interest" description="Disordered" evidence="6">
    <location>
        <begin position="300"/>
        <end position="326"/>
    </location>
</feature>
<dbReference type="Pfam" id="PF14429">
    <property type="entry name" value="DOCK-C2"/>
    <property type="match status" value="1"/>
</dbReference>
<protein>
    <submittedName>
        <fullName evidence="9">(apollo) hypothetical protein</fullName>
    </submittedName>
</protein>
<keyword evidence="10" id="KW-1185">Reference proteome</keyword>
<dbReference type="EMBL" id="CAJQZP010000432">
    <property type="protein sequence ID" value="CAG4961466.1"/>
    <property type="molecule type" value="Genomic_DNA"/>
</dbReference>
<comment type="similarity">
    <text evidence="5">Belongs to the DOCK family.</text>
</comment>
<dbReference type="PANTHER" id="PTHR45653:SF10">
    <property type="entry name" value="MYOBLAST CITY, ISOFORM B"/>
    <property type="match status" value="1"/>
</dbReference>
<evidence type="ECO:0000313" key="10">
    <source>
        <dbReference type="Proteomes" id="UP000691718"/>
    </source>
</evidence>
<feature type="domain" description="SH3" evidence="7">
    <location>
        <begin position="9"/>
        <end position="69"/>
    </location>
</feature>
<evidence type="ECO:0000256" key="2">
    <source>
        <dbReference type="ARBA" id="ARBA00022443"/>
    </source>
</evidence>
<dbReference type="GO" id="GO:0005886">
    <property type="term" value="C:plasma membrane"/>
    <property type="evidence" value="ECO:0007669"/>
    <property type="project" value="TreeGrafter"/>
</dbReference>
<dbReference type="SMART" id="SM00326">
    <property type="entry name" value="SH3"/>
    <property type="match status" value="1"/>
</dbReference>
<keyword evidence="3" id="KW-0963">Cytoplasm</keyword>
<sequence>MTVWKKLENEECYAVAVYNYTSSSPAHLQLEVGELVHLRRETRDWYWGTSLRRDNSGAFPKSYVVVRDCTVDRCGDTVVASAGGGGVVHDIAVTLREWLKDWKKLYITNDERFKFMEVSMRALLELRAQAASSALPQDQLRKVSRTAIFTIDKGNRTLGMELAVRTPSGQLVDPLSTSTYKLNALHDEANARLDKNMENATGAGGVGSGGGGVVPGVRTHSLAVRVHNFVCRVGGGAELLLALHDAAGAQLTEPLLLRCPAHHLAPAHLLFTDLGSDIKKEKVFLVCNVVRIGSMEPQNVDHRRSSVAPQMPVGGGNGGGSGGSGAGRMRRPFGVAAADITRWLAADCPDKELQVPFYPCEKENMETLLKKIISNRELKDTKNPLGLWVSLQLVEGDIKQESGHVPSGGAARKLGLPEVVLPGDARNELYVTLCAGAYSRGGGKSSERNIELTARLVDRRGRLLPVSTLCTSCKYTVHKLVLPGDARNELYVTLCAGAYSRGGGKSSERNIELTARLVDRRGRLLPGVISISANTPLVDEYTSLVYYHEDRPRWQEIFKVCLDIETFKEAHIVFLCRHRSSNEAKDRAEKYFALSYLRLMQREGTTTPDMQHNLCVYKIDNKRSGSDVETEAAAVCLGLPSRRDELPAGAEKGLTRGPLSLVYRDSLTVATKLCSTKLTQREEILGVLKWNTHYAAGTLRTALQRLLLVPSEELVKFLQDILDALFNILTQVEEDEEGYTEQSYGVLVFECLLRVISLVADHKFQHFQPVLHVYIDESFCDALAYEKLISVMSWAVRAAERGEAALKRLLLCMKCLENLTRLVVRSAQLQAALAQPSHAPRAIQAPRAECPQLEEFLEALVWLMRCGDHALTCQGSALKYLPHAIPHAIKIFPEVELSAYCVMALDALPLGRLSKQRLLALLELARGPLAREPAAARAPVAAPRRHAAGAAARLSRGLAILFKNKFKFNPKSSFRLV</sequence>
<evidence type="ECO:0000256" key="3">
    <source>
        <dbReference type="ARBA" id="ARBA00022490"/>
    </source>
</evidence>
<dbReference type="OrthoDB" id="18896at2759"/>
<evidence type="ECO:0000256" key="5">
    <source>
        <dbReference type="PROSITE-ProRule" id="PRU00983"/>
    </source>
</evidence>
<dbReference type="InterPro" id="IPR032376">
    <property type="entry name" value="DOCK_N"/>
</dbReference>
<dbReference type="PANTHER" id="PTHR45653">
    <property type="entry name" value="DEDICATOR OF CYTOKINESIS"/>
    <property type="match status" value="1"/>
</dbReference>
<dbReference type="InterPro" id="IPR001452">
    <property type="entry name" value="SH3_domain"/>
</dbReference>
<dbReference type="InterPro" id="IPR027007">
    <property type="entry name" value="C2_DOCK-type_domain"/>
</dbReference>
<organism evidence="9 10">
    <name type="scientific">Parnassius apollo</name>
    <name type="common">Apollo butterfly</name>
    <name type="synonym">Papilio apollo</name>
    <dbReference type="NCBI Taxonomy" id="110799"/>
    <lineage>
        <taxon>Eukaryota</taxon>
        <taxon>Metazoa</taxon>
        <taxon>Ecdysozoa</taxon>
        <taxon>Arthropoda</taxon>
        <taxon>Hexapoda</taxon>
        <taxon>Insecta</taxon>
        <taxon>Pterygota</taxon>
        <taxon>Neoptera</taxon>
        <taxon>Endopterygota</taxon>
        <taxon>Lepidoptera</taxon>
        <taxon>Glossata</taxon>
        <taxon>Ditrysia</taxon>
        <taxon>Papilionoidea</taxon>
        <taxon>Papilionidae</taxon>
        <taxon>Parnassiinae</taxon>
        <taxon>Parnassini</taxon>
        <taxon>Parnassius</taxon>
        <taxon>Parnassius</taxon>
    </lineage>
</organism>
<dbReference type="GO" id="GO:0016477">
    <property type="term" value="P:cell migration"/>
    <property type="evidence" value="ECO:0007669"/>
    <property type="project" value="TreeGrafter"/>
</dbReference>
<dbReference type="AlphaFoldDB" id="A0A8S3WI64"/>
<dbReference type="GO" id="GO:0031267">
    <property type="term" value="F:small GTPase binding"/>
    <property type="evidence" value="ECO:0007669"/>
    <property type="project" value="TreeGrafter"/>
</dbReference>
<proteinExistence type="inferred from homology"/>
<evidence type="ECO:0000313" key="9">
    <source>
        <dbReference type="EMBL" id="CAG4961466.1"/>
    </source>
</evidence>
<accession>A0A8S3WI64</accession>
<name>A0A8S3WI64_PARAO</name>
<feature type="domain" description="C2 DOCK-type" evidence="8">
    <location>
        <begin position="487"/>
        <end position="674"/>
    </location>
</feature>
<comment type="caution">
    <text evidence="9">The sequence shown here is derived from an EMBL/GenBank/DDBJ whole genome shotgun (WGS) entry which is preliminary data.</text>
</comment>
<keyword evidence="2 4" id="KW-0728">SH3 domain</keyword>
<dbReference type="GO" id="GO:0007520">
    <property type="term" value="P:myoblast fusion"/>
    <property type="evidence" value="ECO:0007669"/>
    <property type="project" value="TreeGrafter"/>
</dbReference>
<dbReference type="Pfam" id="PF23554">
    <property type="entry name" value="TPR_DOCK"/>
    <property type="match status" value="1"/>
</dbReference>
<dbReference type="Pfam" id="PF07653">
    <property type="entry name" value="SH3_2"/>
    <property type="match status" value="1"/>
</dbReference>
<reference evidence="9" key="1">
    <citation type="submission" date="2021-04" db="EMBL/GenBank/DDBJ databases">
        <authorList>
            <person name="Tunstrom K."/>
        </authorList>
    </citation>
    <scope>NUCLEOTIDE SEQUENCE</scope>
</reference>
<dbReference type="InterPro" id="IPR056372">
    <property type="entry name" value="TPR_DOCK"/>
</dbReference>
<dbReference type="PROSITE" id="PS51650">
    <property type="entry name" value="C2_DOCK"/>
    <property type="match status" value="1"/>
</dbReference>
<feature type="compositionally biased region" description="Gly residues" evidence="6">
    <location>
        <begin position="313"/>
        <end position="326"/>
    </location>
</feature>
<dbReference type="GO" id="GO:0005737">
    <property type="term" value="C:cytoplasm"/>
    <property type="evidence" value="ECO:0007669"/>
    <property type="project" value="UniProtKB-SubCell"/>
</dbReference>
<gene>
    <name evidence="9" type="ORF">PAPOLLO_LOCUS6577</name>
</gene>
<evidence type="ECO:0000259" key="8">
    <source>
        <dbReference type="PROSITE" id="PS51650"/>
    </source>
</evidence>
<dbReference type="Pfam" id="PF16172">
    <property type="entry name" value="DOCK_N"/>
    <property type="match status" value="1"/>
</dbReference>
<evidence type="ECO:0000256" key="1">
    <source>
        <dbReference type="ARBA" id="ARBA00004496"/>
    </source>
</evidence>
<dbReference type="Proteomes" id="UP000691718">
    <property type="component" value="Unassembled WGS sequence"/>
</dbReference>
<dbReference type="InterPro" id="IPR026791">
    <property type="entry name" value="DOCK"/>
</dbReference>
<evidence type="ECO:0000256" key="4">
    <source>
        <dbReference type="PROSITE-ProRule" id="PRU00192"/>
    </source>
</evidence>
<evidence type="ECO:0000259" key="7">
    <source>
        <dbReference type="PROSITE" id="PS50002"/>
    </source>
</evidence>
<comment type="subcellular location">
    <subcellularLocation>
        <location evidence="1">Cytoplasm</location>
    </subcellularLocation>
</comment>
<dbReference type="GO" id="GO:0007264">
    <property type="term" value="P:small GTPase-mediated signal transduction"/>
    <property type="evidence" value="ECO:0007669"/>
    <property type="project" value="InterPro"/>
</dbReference>